<reference evidence="2 3" key="1">
    <citation type="journal article" date="2018" name="Front. Plant Sci.">
        <title>Red Clover (Trifolium pratense) and Zigzag Clover (T. medium) - A Picture of Genomic Similarities and Differences.</title>
        <authorList>
            <person name="Dluhosova J."/>
            <person name="Istvanek J."/>
            <person name="Nedelnik J."/>
            <person name="Repkova J."/>
        </authorList>
    </citation>
    <scope>NUCLEOTIDE SEQUENCE [LARGE SCALE GENOMIC DNA]</scope>
    <source>
        <strain evidence="3">cv. 10/8</strain>
        <tissue evidence="2">Leaf</tissue>
    </source>
</reference>
<protein>
    <submittedName>
        <fullName evidence="2">Uncharacterized protein</fullName>
    </submittedName>
</protein>
<feature type="non-terminal residue" evidence="2">
    <location>
        <position position="72"/>
    </location>
</feature>
<feature type="compositionally biased region" description="Basic and acidic residues" evidence="1">
    <location>
        <begin position="50"/>
        <end position="59"/>
    </location>
</feature>
<evidence type="ECO:0000256" key="1">
    <source>
        <dbReference type="SAM" id="MobiDB-lite"/>
    </source>
</evidence>
<dbReference type="Proteomes" id="UP000265520">
    <property type="component" value="Unassembled WGS sequence"/>
</dbReference>
<comment type="caution">
    <text evidence="2">The sequence shown here is derived from an EMBL/GenBank/DDBJ whole genome shotgun (WGS) entry which is preliminary data.</text>
</comment>
<keyword evidence="3" id="KW-1185">Reference proteome</keyword>
<feature type="region of interest" description="Disordered" evidence="1">
    <location>
        <begin position="39"/>
        <end position="59"/>
    </location>
</feature>
<dbReference type="EMBL" id="LXQA011085522">
    <property type="protein sequence ID" value="MCI84215.1"/>
    <property type="molecule type" value="Genomic_DNA"/>
</dbReference>
<accession>A0A392VBH1</accession>
<evidence type="ECO:0000313" key="3">
    <source>
        <dbReference type="Proteomes" id="UP000265520"/>
    </source>
</evidence>
<dbReference type="AlphaFoldDB" id="A0A392VBH1"/>
<name>A0A392VBH1_9FABA</name>
<feature type="non-terminal residue" evidence="2">
    <location>
        <position position="1"/>
    </location>
</feature>
<organism evidence="2 3">
    <name type="scientific">Trifolium medium</name>
    <dbReference type="NCBI Taxonomy" id="97028"/>
    <lineage>
        <taxon>Eukaryota</taxon>
        <taxon>Viridiplantae</taxon>
        <taxon>Streptophyta</taxon>
        <taxon>Embryophyta</taxon>
        <taxon>Tracheophyta</taxon>
        <taxon>Spermatophyta</taxon>
        <taxon>Magnoliopsida</taxon>
        <taxon>eudicotyledons</taxon>
        <taxon>Gunneridae</taxon>
        <taxon>Pentapetalae</taxon>
        <taxon>rosids</taxon>
        <taxon>fabids</taxon>
        <taxon>Fabales</taxon>
        <taxon>Fabaceae</taxon>
        <taxon>Papilionoideae</taxon>
        <taxon>50 kb inversion clade</taxon>
        <taxon>NPAAA clade</taxon>
        <taxon>Hologalegina</taxon>
        <taxon>IRL clade</taxon>
        <taxon>Trifolieae</taxon>
        <taxon>Trifolium</taxon>
    </lineage>
</organism>
<evidence type="ECO:0000313" key="2">
    <source>
        <dbReference type="EMBL" id="MCI84215.1"/>
    </source>
</evidence>
<proteinExistence type="predicted"/>
<sequence>GHFKRDCPELKGKGDSAHVVGDSLDEGYEHAEALVVSSWESEESLTLDSGDSRDGGELGDFRLVVSEELERS</sequence>